<feature type="chain" id="PRO_5041913944" description="Immunoglobulin domain-containing protein" evidence="1">
    <location>
        <begin position="20"/>
        <end position="153"/>
    </location>
</feature>
<dbReference type="InterPro" id="IPR003599">
    <property type="entry name" value="Ig_sub"/>
</dbReference>
<feature type="signal peptide" evidence="1">
    <location>
        <begin position="1"/>
        <end position="19"/>
    </location>
</feature>
<dbReference type="EMBL" id="JAUCMX010000013">
    <property type="protein sequence ID" value="KAK3526508.1"/>
    <property type="molecule type" value="Genomic_DNA"/>
</dbReference>
<dbReference type="AlphaFoldDB" id="A0AAE0QNP8"/>
<dbReference type="SMART" id="SM00409">
    <property type="entry name" value="IG"/>
    <property type="match status" value="1"/>
</dbReference>
<dbReference type="InterPro" id="IPR036179">
    <property type="entry name" value="Ig-like_dom_sf"/>
</dbReference>
<dbReference type="Proteomes" id="UP001274896">
    <property type="component" value="Unassembled WGS sequence"/>
</dbReference>
<reference evidence="3" key="1">
    <citation type="submission" date="2023-06" db="EMBL/GenBank/DDBJ databases">
        <title>Male Hemibagrus guttatus genome.</title>
        <authorList>
            <person name="Bian C."/>
        </authorList>
    </citation>
    <scope>NUCLEOTIDE SEQUENCE</scope>
    <source>
        <strain evidence="3">Male_cb2023</strain>
        <tissue evidence="3">Muscle</tissue>
    </source>
</reference>
<comment type="caution">
    <text evidence="3">The sequence shown here is derived from an EMBL/GenBank/DDBJ whole genome shotgun (WGS) entry which is preliminary data.</text>
</comment>
<feature type="domain" description="Immunoglobulin" evidence="2">
    <location>
        <begin position="23"/>
        <end position="118"/>
    </location>
</feature>
<keyword evidence="1" id="KW-0732">Signal</keyword>
<organism evidence="3 4">
    <name type="scientific">Hemibagrus guttatus</name>
    <dbReference type="NCBI Taxonomy" id="175788"/>
    <lineage>
        <taxon>Eukaryota</taxon>
        <taxon>Metazoa</taxon>
        <taxon>Chordata</taxon>
        <taxon>Craniata</taxon>
        <taxon>Vertebrata</taxon>
        <taxon>Euteleostomi</taxon>
        <taxon>Actinopterygii</taxon>
        <taxon>Neopterygii</taxon>
        <taxon>Teleostei</taxon>
        <taxon>Ostariophysi</taxon>
        <taxon>Siluriformes</taxon>
        <taxon>Bagridae</taxon>
        <taxon>Hemibagrus</taxon>
    </lineage>
</organism>
<sequence>MKLCIFLALLLGQCVLLSAQSAIFVQRIPEGSDIIIPCENEGRVGWSKQADRKRQLIFQASTEEYPDQFEPYSDPRYRLLANLSLEITKTLASDSGIYYCNATLVVDLQVSGVKVSPEILTDTSASATGGVSGVEREFLVCLSALFLFLCTVE</sequence>
<dbReference type="SUPFAM" id="SSF48726">
    <property type="entry name" value="Immunoglobulin"/>
    <property type="match status" value="1"/>
</dbReference>
<keyword evidence="4" id="KW-1185">Reference proteome</keyword>
<dbReference type="Pfam" id="PF07686">
    <property type="entry name" value="V-set"/>
    <property type="match status" value="1"/>
</dbReference>
<evidence type="ECO:0000313" key="3">
    <source>
        <dbReference type="EMBL" id="KAK3526508.1"/>
    </source>
</evidence>
<dbReference type="InterPro" id="IPR013106">
    <property type="entry name" value="Ig_V-set"/>
</dbReference>
<dbReference type="Gene3D" id="2.60.40.10">
    <property type="entry name" value="Immunoglobulins"/>
    <property type="match status" value="1"/>
</dbReference>
<protein>
    <recommendedName>
        <fullName evidence="2">Immunoglobulin domain-containing protein</fullName>
    </recommendedName>
</protein>
<dbReference type="InterPro" id="IPR013783">
    <property type="entry name" value="Ig-like_fold"/>
</dbReference>
<gene>
    <name evidence="3" type="ORF">QTP70_030660</name>
</gene>
<evidence type="ECO:0000259" key="2">
    <source>
        <dbReference type="SMART" id="SM00409"/>
    </source>
</evidence>
<proteinExistence type="predicted"/>
<name>A0AAE0QNP8_9TELE</name>
<accession>A0AAE0QNP8</accession>
<evidence type="ECO:0000256" key="1">
    <source>
        <dbReference type="SAM" id="SignalP"/>
    </source>
</evidence>
<evidence type="ECO:0000313" key="4">
    <source>
        <dbReference type="Proteomes" id="UP001274896"/>
    </source>
</evidence>